<sequence>MFDDTGRRRFLQLAGTGTAASMAGCSALSNHNGGAGGEETESATVTLAVQPDQQSLQELQSEIQSQVQSGELDRMQAQREFQQRRAELTRNAVDDFRNRTGNVSVSVDDTVSQFGVMRVSGDPAALIETLSFEEVSGLFPASAFEQAQAQAGTSTASGTETPTG</sequence>
<reference evidence="1 2" key="1">
    <citation type="submission" date="2018-07" db="EMBL/GenBank/DDBJ databases">
        <title>Genome sequences of Haloplanus sp. CBA1113.</title>
        <authorList>
            <person name="Kim Y.B."/>
            <person name="Roh S.W."/>
        </authorList>
    </citation>
    <scope>NUCLEOTIDE SEQUENCE [LARGE SCALE GENOMIC DNA]</scope>
    <source>
        <strain evidence="1 2">CBA1113</strain>
    </source>
</reference>
<dbReference type="AlphaFoldDB" id="A0A345E5J2"/>
<organism evidence="1 2">
    <name type="scientific">Haloplanus rubicundus</name>
    <dbReference type="NCBI Taxonomy" id="1547898"/>
    <lineage>
        <taxon>Archaea</taxon>
        <taxon>Methanobacteriati</taxon>
        <taxon>Methanobacteriota</taxon>
        <taxon>Stenosarchaea group</taxon>
        <taxon>Halobacteria</taxon>
        <taxon>Halobacteriales</taxon>
        <taxon>Haloferacaceae</taxon>
        <taxon>Haloplanus</taxon>
    </lineage>
</organism>
<accession>A0A345E5J2</accession>
<proteinExistence type="predicted"/>
<dbReference type="RefSeq" id="WP_114586591.1">
    <property type="nucleotide sequence ID" value="NZ_CP031150.1"/>
</dbReference>
<dbReference type="EMBL" id="CP031150">
    <property type="protein sequence ID" value="AXG07464.1"/>
    <property type="molecule type" value="Genomic_DNA"/>
</dbReference>
<dbReference type="PROSITE" id="PS51318">
    <property type="entry name" value="TAT"/>
    <property type="match status" value="1"/>
</dbReference>
<dbReference type="PROSITE" id="PS51257">
    <property type="entry name" value="PROKAR_LIPOPROTEIN"/>
    <property type="match status" value="1"/>
</dbReference>
<dbReference type="OrthoDB" id="187751at2157"/>
<dbReference type="InterPro" id="IPR006311">
    <property type="entry name" value="TAT_signal"/>
</dbReference>
<keyword evidence="2" id="KW-1185">Reference proteome</keyword>
<protein>
    <submittedName>
        <fullName evidence="1">Uncharacterized protein</fullName>
    </submittedName>
</protein>
<dbReference type="GeneID" id="37284539"/>
<evidence type="ECO:0000313" key="2">
    <source>
        <dbReference type="Proteomes" id="UP000253273"/>
    </source>
</evidence>
<evidence type="ECO:0000313" key="1">
    <source>
        <dbReference type="EMBL" id="AXG07464.1"/>
    </source>
</evidence>
<gene>
    <name evidence="1" type="ORF">DU500_14100</name>
</gene>
<dbReference type="Proteomes" id="UP000253273">
    <property type="component" value="Chromosome"/>
</dbReference>
<dbReference type="KEGG" id="haj:DU500_14100"/>
<name>A0A345E5J2_9EURY</name>